<comment type="caution">
    <text evidence="3">The sequence shown here is derived from an EMBL/GenBank/DDBJ whole genome shotgun (WGS) entry which is preliminary data.</text>
</comment>
<organism evidence="3 4">
    <name type="scientific">Candidatus Parabacteroides intestinigallinarum</name>
    <dbReference type="NCBI Taxonomy" id="2838722"/>
    <lineage>
        <taxon>Bacteria</taxon>
        <taxon>Pseudomonadati</taxon>
        <taxon>Bacteroidota</taxon>
        <taxon>Bacteroidia</taxon>
        <taxon>Bacteroidales</taxon>
        <taxon>Tannerellaceae</taxon>
        <taxon>Parabacteroides</taxon>
    </lineage>
</organism>
<sequence>MGKIRNSVRAIFLIAALAGATLCQAQKKTFRQELTLGPSFGVSLSSVSFSPRVPTQMKMGFNGGVTARWITERNLGLQAEVNYTQNGWQEKFESAPQYTYKRTINYIELPFLTHIYFGNKRVRFIFNLGPKIGYMLSESTDSNLNGENPNPNRPDEQHSLGVQKRFDWGLCGGPGLEIRTGIGSFLVEGRYYYALGDIFNSRKGDPFPKSSNQVISAKVTYLLPNLLRK</sequence>
<dbReference type="Proteomes" id="UP000823847">
    <property type="component" value="Unassembled WGS sequence"/>
</dbReference>
<dbReference type="InterPro" id="IPR025665">
    <property type="entry name" value="Beta-barrel_OMP_2"/>
</dbReference>
<keyword evidence="1" id="KW-0732">Signal</keyword>
<feature type="domain" description="Outer membrane protein beta-barrel" evidence="2">
    <location>
        <begin position="24"/>
        <end position="200"/>
    </location>
</feature>
<protein>
    <submittedName>
        <fullName evidence="3">PorT family protein</fullName>
    </submittedName>
</protein>
<reference evidence="3" key="2">
    <citation type="submission" date="2021-04" db="EMBL/GenBank/DDBJ databases">
        <authorList>
            <person name="Gilroy R."/>
        </authorList>
    </citation>
    <scope>NUCLEOTIDE SEQUENCE</scope>
    <source>
        <strain evidence="3">ChiHecec2B26-12326</strain>
    </source>
</reference>
<evidence type="ECO:0000313" key="3">
    <source>
        <dbReference type="EMBL" id="HIX85525.1"/>
    </source>
</evidence>
<dbReference type="EMBL" id="DXEN01000015">
    <property type="protein sequence ID" value="HIX85525.1"/>
    <property type="molecule type" value="Genomic_DNA"/>
</dbReference>
<gene>
    <name evidence="3" type="ORF">H9848_02805</name>
</gene>
<dbReference type="Pfam" id="PF13568">
    <property type="entry name" value="OMP_b-brl_2"/>
    <property type="match status" value="1"/>
</dbReference>
<evidence type="ECO:0000259" key="2">
    <source>
        <dbReference type="Pfam" id="PF13568"/>
    </source>
</evidence>
<accession>A0A9D2BPC3</accession>
<feature type="signal peptide" evidence="1">
    <location>
        <begin position="1"/>
        <end position="25"/>
    </location>
</feature>
<proteinExistence type="predicted"/>
<reference evidence="3" key="1">
    <citation type="journal article" date="2021" name="PeerJ">
        <title>Extensive microbial diversity within the chicken gut microbiome revealed by metagenomics and culture.</title>
        <authorList>
            <person name="Gilroy R."/>
            <person name="Ravi A."/>
            <person name="Getino M."/>
            <person name="Pursley I."/>
            <person name="Horton D.L."/>
            <person name="Alikhan N.F."/>
            <person name="Baker D."/>
            <person name="Gharbi K."/>
            <person name="Hall N."/>
            <person name="Watson M."/>
            <person name="Adriaenssens E.M."/>
            <person name="Foster-Nyarko E."/>
            <person name="Jarju S."/>
            <person name="Secka A."/>
            <person name="Antonio M."/>
            <person name="Oren A."/>
            <person name="Chaudhuri R.R."/>
            <person name="La Ragione R."/>
            <person name="Hildebrand F."/>
            <person name="Pallen M.J."/>
        </authorList>
    </citation>
    <scope>NUCLEOTIDE SEQUENCE</scope>
    <source>
        <strain evidence="3">ChiHecec2B26-12326</strain>
    </source>
</reference>
<evidence type="ECO:0000256" key="1">
    <source>
        <dbReference type="SAM" id="SignalP"/>
    </source>
</evidence>
<feature type="chain" id="PRO_5039483408" evidence="1">
    <location>
        <begin position="26"/>
        <end position="229"/>
    </location>
</feature>
<name>A0A9D2BPC3_9BACT</name>
<evidence type="ECO:0000313" key="4">
    <source>
        <dbReference type="Proteomes" id="UP000823847"/>
    </source>
</evidence>
<dbReference type="AlphaFoldDB" id="A0A9D2BPC3"/>